<keyword evidence="3" id="KW-1003">Cell membrane</keyword>
<organism evidence="11 12">
    <name type="scientific">Ramalina farinacea</name>
    <dbReference type="NCBI Taxonomy" id="258253"/>
    <lineage>
        <taxon>Eukaryota</taxon>
        <taxon>Fungi</taxon>
        <taxon>Dikarya</taxon>
        <taxon>Ascomycota</taxon>
        <taxon>Pezizomycotina</taxon>
        <taxon>Lecanoromycetes</taxon>
        <taxon>OSLEUM clade</taxon>
        <taxon>Lecanoromycetidae</taxon>
        <taxon>Lecanorales</taxon>
        <taxon>Lecanorineae</taxon>
        <taxon>Ramalinaceae</taxon>
        <taxon>Ramalina</taxon>
    </lineage>
</organism>
<comment type="caution">
    <text evidence="11">The sequence shown here is derived from an EMBL/GenBank/DDBJ whole genome shotgun (WGS) entry which is preliminary data.</text>
</comment>
<keyword evidence="4 10" id="KW-0812">Transmembrane</keyword>
<dbReference type="PANTHER" id="PTHR28259">
    <property type="entry name" value="FLUORIDE EXPORT PROTEIN 1-RELATED"/>
    <property type="match status" value="1"/>
</dbReference>
<comment type="similarity">
    <text evidence="7">Belongs to the fluoride channel Fluc/FEX (TC 1.A.43) family.</text>
</comment>
<evidence type="ECO:0000256" key="6">
    <source>
        <dbReference type="ARBA" id="ARBA00023136"/>
    </source>
</evidence>
<evidence type="ECO:0000256" key="10">
    <source>
        <dbReference type="SAM" id="Phobius"/>
    </source>
</evidence>
<feature type="transmembrane region" description="Helical" evidence="10">
    <location>
        <begin position="435"/>
        <end position="458"/>
    </location>
</feature>
<dbReference type="AlphaFoldDB" id="A0AA43QRC6"/>
<gene>
    <name evidence="11" type="ORF">OHK93_008752</name>
</gene>
<evidence type="ECO:0000256" key="2">
    <source>
        <dbReference type="ARBA" id="ARBA00004651"/>
    </source>
</evidence>
<keyword evidence="6 10" id="KW-0472">Membrane</keyword>
<feature type="compositionally biased region" description="Basic and acidic residues" evidence="9">
    <location>
        <begin position="81"/>
        <end position="90"/>
    </location>
</feature>
<name>A0AA43QRC6_9LECA</name>
<dbReference type="Pfam" id="PF02537">
    <property type="entry name" value="CRCB"/>
    <property type="match status" value="2"/>
</dbReference>
<feature type="region of interest" description="Disordered" evidence="9">
    <location>
        <begin position="168"/>
        <end position="187"/>
    </location>
</feature>
<dbReference type="Proteomes" id="UP001161017">
    <property type="component" value="Unassembled WGS sequence"/>
</dbReference>
<sequence length="469" mass="50478">MANDHVPPQILRNFDELASPPPGKTNKERLWLGYSADNLRSKSKKKSGDLGSNGDPYNEPDDYSNLDEVAAPAPIDEDAEKGEPHLEDQRNGSSALPSHQRSPRGSRLETEIYTIAHLTLFSILGTLSRLGLQALTNYPGAPVQTPILWPNVAGSFILGFLSEDQRLFRPPASDSPQDKAGHDRNKHNAHKKTIPLYIGLAIGYCGSFTSFSSFIRDAFYALSNALPVPIQHPSLASPPSPISTNINVHRNGGYSFLALLAVIISTVGLSLAALQVGAQLALGCEKYTPSIAHLVIGRRKVVDRLSVFLAAGLWLAAVIMAIVPPDRHNPSPSTHETWRSQALFALVFAPLGCLLRFYASVHLNGRMPSFPLGTFAVNTGGSALLAMFIALQHAPVGGLVGCQVLQGMGDGFCGCLTTVSTWVGELKGLRRRHAWVYGAWSVGVGVCLFVIINGSLMWSQGFKPALCMA</sequence>
<dbReference type="PANTHER" id="PTHR28259:SF1">
    <property type="entry name" value="FLUORIDE EXPORT PROTEIN 1-RELATED"/>
    <property type="match status" value="1"/>
</dbReference>
<evidence type="ECO:0000256" key="9">
    <source>
        <dbReference type="SAM" id="MobiDB-lite"/>
    </source>
</evidence>
<keyword evidence="5 10" id="KW-1133">Transmembrane helix</keyword>
<evidence type="ECO:0000256" key="5">
    <source>
        <dbReference type="ARBA" id="ARBA00022989"/>
    </source>
</evidence>
<feature type="region of interest" description="Disordered" evidence="9">
    <location>
        <begin position="1"/>
        <end position="106"/>
    </location>
</feature>
<dbReference type="EMBL" id="JAPUFD010000009">
    <property type="protein sequence ID" value="MDI1489473.1"/>
    <property type="molecule type" value="Genomic_DNA"/>
</dbReference>
<feature type="transmembrane region" description="Helical" evidence="10">
    <location>
        <begin position="370"/>
        <end position="391"/>
    </location>
</feature>
<evidence type="ECO:0000313" key="12">
    <source>
        <dbReference type="Proteomes" id="UP001161017"/>
    </source>
</evidence>
<dbReference type="GO" id="GO:0005886">
    <property type="term" value="C:plasma membrane"/>
    <property type="evidence" value="ECO:0007669"/>
    <property type="project" value="UniProtKB-SubCell"/>
</dbReference>
<proteinExistence type="inferred from homology"/>
<feature type="transmembrane region" description="Helical" evidence="10">
    <location>
        <begin position="305"/>
        <end position="323"/>
    </location>
</feature>
<evidence type="ECO:0000256" key="3">
    <source>
        <dbReference type="ARBA" id="ARBA00022475"/>
    </source>
</evidence>
<keyword evidence="12" id="KW-1185">Reference proteome</keyword>
<comment type="subcellular location">
    <subcellularLocation>
        <location evidence="2">Cell membrane</location>
        <topology evidence="2">Multi-pass membrane protein</topology>
    </subcellularLocation>
</comment>
<evidence type="ECO:0000313" key="11">
    <source>
        <dbReference type="EMBL" id="MDI1489473.1"/>
    </source>
</evidence>
<comment type="function">
    <text evidence="1">Fluoride channel required for the rapid expulsion of cytoplasmic fluoride.</text>
</comment>
<evidence type="ECO:0000256" key="4">
    <source>
        <dbReference type="ARBA" id="ARBA00022692"/>
    </source>
</evidence>
<feature type="transmembrane region" description="Helical" evidence="10">
    <location>
        <begin position="403"/>
        <end position="423"/>
    </location>
</feature>
<evidence type="ECO:0000256" key="8">
    <source>
        <dbReference type="ARBA" id="ARBA00035585"/>
    </source>
</evidence>
<accession>A0AA43QRC6</accession>
<feature type="transmembrane region" description="Helical" evidence="10">
    <location>
        <begin position="338"/>
        <end position="358"/>
    </location>
</feature>
<dbReference type="InterPro" id="IPR003691">
    <property type="entry name" value="FluC"/>
</dbReference>
<evidence type="ECO:0000256" key="7">
    <source>
        <dbReference type="ARBA" id="ARBA00035120"/>
    </source>
</evidence>
<evidence type="ECO:0000256" key="1">
    <source>
        <dbReference type="ARBA" id="ARBA00002598"/>
    </source>
</evidence>
<protein>
    <submittedName>
        <fullName evidence="11">Uncharacterized protein</fullName>
    </submittedName>
</protein>
<dbReference type="GO" id="GO:1903425">
    <property type="term" value="F:fluoride transmembrane transporter activity"/>
    <property type="evidence" value="ECO:0007669"/>
    <property type="project" value="TreeGrafter"/>
</dbReference>
<feature type="transmembrane region" description="Helical" evidence="10">
    <location>
        <begin position="194"/>
        <end position="215"/>
    </location>
</feature>
<comment type="catalytic activity">
    <reaction evidence="8">
        <text>fluoride(in) = fluoride(out)</text>
        <dbReference type="Rhea" id="RHEA:76159"/>
        <dbReference type="ChEBI" id="CHEBI:17051"/>
    </reaction>
    <physiologicalReaction direction="left-to-right" evidence="8">
        <dbReference type="Rhea" id="RHEA:76160"/>
    </physiologicalReaction>
</comment>
<feature type="transmembrane region" description="Helical" evidence="10">
    <location>
        <begin position="256"/>
        <end position="284"/>
    </location>
</feature>
<reference evidence="11" key="1">
    <citation type="journal article" date="2023" name="Genome Biol. Evol.">
        <title>First Whole Genome Sequence and Flow Cytometry Genome Size Data for the Lichen-Forming Fungus Ramalina farinacea (Ascomycota).</title>
        <authorList>
            <person name="Llewellyn T."/>
            <person name="Mian S."/>
            <person name="Hill R."/>
            <person name="Leitch I.J."/>
            <person name="Gaya E."/>
        </authorList>
    </citation>
    <scope>NUCLEOTIDE SEQUENCE</scope>
    <source>
        <strain evidence="11">LIQ254RAFAR</strain>
    </source>
</reference>
<feature type="compositionally biased region" description="Polar residues" evidence="9">
    <location>
        <begin position="91"/>
        <end position="100"/>
    </location>
</feature>